<keyword evidence="2" id="KW-0472">Membrane</keyword>
<feature type="compositionally biased region" description="Polar residues" evidence="1">
    <location>
        <begin position="579"/>
        <end position="589"/>
    </location>
</feature>
<evidence type="ECO:0008006" key="5">
    <source>
        <dbReference type="Google" id="ProtNLM"/>
    </source>
</evidence>
<feature type="transmembrane region" description="Helical" evidence="2">
    <location>
        <begin position="217"/>
        <end position="240"/>
    </location>
</feature>
<feature type="compositionally biased region" description="Low complexity" evidence="1">
    <location>
        <begin position="559"/>
        <end position="577"/>
    </location>
</feature>
<evidence type="ECO:0000256" key="1">
    <source>
        <dbReference type="SAM" id="MobiDB-lite"/>
    </source>
</evidence>
<feature type="compositionally biased region" description="Low complexity" evidence="1">
    <location>
        <begin position="193"/>
        <end position="207"/>
    </location>
</feature>
<evidence type="ECO:0000256" key="2">
    <source>
        <dbReference type="SAM" id="Phobius"/>
    </source>
</evidence>
<keyword evidence="4" id="KW-1185">Reference proteome</keyword>
<keyword evidence="2" id="KW-1133">Transmembrane helix</keyword>
<keyword evidence="2" id="KW-0812">Transmembrane</keyword>
<evidence type="ECO:0000313" key="4">
    <source>
        <dbReference type="Proteomes" id="UP001302676"/>
    </source>
</evidence>
<sequence>MPRFSPVTVTSTVVETETRTATQRATVVVVEIEVSTVVSTSEVVISTAATQTDIVWETITTEVAKRDVAPTDTPSPEGRRAALSSSRGPGAPVKRGPSAPMTATTGLSRLPKQARQEAPTVTEYVTETVETTNVSTVLVTVFRTSTSVTTFVQVETRVLEAEVTTTITSTITFTTRPPSTVTITSTADIVPQPTASETDSSETPPSSGQQTPLSTPAIAGIAAGGSVLAIFLAGFIILSVRRRCCLHRSKESTAGSVTLDNFYYNSHHNSSSNNDSYGQSHYHQQHRLDENETLYGVAGTRPGTRSRSSTNTAVAGPAGVRTSFGNGRRSRDESGMGKTPPGMGMMIRQPTLPQISPPLPQFSMESSAAAHHAEEYKLPVSISGVDGANNTAAQHGDQAGDIASSSGRATEDMRNPGGGGSDGISDGYLTVGYGHGQGQGQGRPHHHDRNESGYTTLVGTPLHESPATSPATVVITEDTTAPQHQRRVEFVGAQGDSPDARHGTHNTRLQRESGRSSGFVSPLTSPPGSPFRSPPDDDGLHSTPYIVSPFTSPHPSPLSSPGLAPLGQVAQAAQAGQRPTYQMRRSMSPTFRPPVSVGDESLQQQHRQRAYSTPPSSLGYPAAPVIPTITKFHGDADPTTGATSGPYPNPDASLGGKSQRPAAVRYSRDRAATVTVAMGELEGDAIARAELAGTGPG</sequence>
<comment type="caution">
    <text evidence="3">The sequence shown here is derived from an EMBL/GenBank/DDBJ whole genome shotgun (WGS) entry which is preliminary data.</text>
</comment>
<reference evidence="3" key="2">
    <citation type="submission" date="2023-05" db="EMBL/GenBank/DDBJ databases">
        <authorList>
            <consortium name="Lawrence Berkeley National Laboratory"/>
            <person name="Steindorff A."/>
            <person name="Hensen N."/>
            <person name="Bonometti L."/>
            <person name="Westerberg I."/>
            <person name="Brannstrom I.O."/>
            <person name="Guillou S."/>
            <person name="Cros-Aarteil S."/>
            <person name="Calhoun S."/>
            <person name="Haridas S."/>
            <person name="Kuo A."/>
            <person name="Mondo S."/>
            <person name="Pangilinan J."/>
            <person name="Riley R."/>
            <person name="Labutti K."/>
            <person name="Andreopoulos B."/>
            <person name="Lipzen A."/>
            <person name="Chen C."/>
            <person name="Yanf M."/>
            <person name="Daum C."/>
            <person name="Ng V."/>
            <person name="Clum A."/>
            <person name="Ohm R."/>
            <person name="Martin F."/>
            <person name="Silar P."/>
            <person name="Natvig D."/>
            <person name="Lalanne C."/>
            <person name="Gautier V."/>
            <person name="Ament-Velasquez S.L."/>
            <person name="Kruys A."/>
            <person name="Hutchinson M.I."/>
            <person name="Powell A.J."/>
            <person name="Barry K."/>
            <person name="Miller A.N."/>
            <person name="Grigoriev I.V."/>
            <person name="Debuchy R."/>
            <person name="Gladieux P."/>
            <person name="Thoren M.H."/>
            <person name="Johannesson H."/>
        </authorList>
    </citation>
    <scope>NUCLEOTIDE SEQUENCE</scope>
    <source>
        <strain evidence="3">CBS 141.50</strain>
    </source>
</reference>
<feature type="compositionally biased region" description="Polar residues" evidence="1">
    <location>
        <begin position="601"/>
        <end position="616"/>
    </location>
</feature>
<name>A0AAN6UXD1_9PEZI</name>
<feature type="compositionally biased region" description="Polar residues" evidence="1">
    <location>
        <begin position="303"/>
        <end position="313"/>
    </location>
</feature>
<protein>
    <recommendedName>
        <fullName evidence="5">Transmembrane protein</fullName>
    </recommendedName>
</protein>
<feature type="compositionally biased region" description="Pro residues" evidence="1">
    <location>
        <begin position="524"/>
        <end position="533"/>
    </location>
</feature>
<feature type="region of interest" description="Disordered" evidence="1">
    <location>
        <begin position="66"/>
        <end position="119"/>
    </location>
</feature>
<feature type="region of interest" description="Disordered" evidence="1">
    <location>
        <begin position="300"/>
        <end position="342"/>
    </location>
</feature>
<feature type="region of interest" description="Disordered" evidence="1">
    <location>
        <begin position="186"/>
        <end position="214"/>
    </location>
</feature>
<dbReference type="EMBL" id="MU853622">
    <property type="protein sequence ID" value="KAK4140863.1"/>
    <property type="molecule type" value="Genomic_DNA"/>
</dbReference>
<feature type="region of interest" description="Disordered" evidence="1">
    <location>
        <begin position="632"/>
        <end position="665"/>
    </location>
</feature>
<dbReference type="Proteomes" id="UP001302676">
    <property type="component" value="Unassembled WGS sequence"/>
</dbReference>
<feature type="region of interest" description="Disordered" evidence="1">
    <location>
        <begin position="492"/>
        <end position="620"/>
    </location>
</feature>
<dbReference type="GeneID" id="87818431"/>
<dbReference type="AlphaFoldDB" id="A0AAN6UXD1"/>
<proteinExistence type="predicted"/>
<evidence type="ECO:0000313" key="3">
    <source>
        <dbReference type="EMBL" id="KAK4140863.1"/>
    </source>
</evidence>
<reference evidence="3" key="1">
    <citation type="journal article" date="2023" name="Mol. Phylogenet. Evol.">
        <title>Genome-scale phylogeny and comparative genomics of the fungal order Sordariales.</title>
        <authorList>
            <person name="Hensen N."/>
            <person name="Bonometti L."/>
            <person name="Westerberg I."/>
            <person name="Brannstrom I.O."/>
            <person name="Guillou S."/>
            <person name="Cros-Aarteil S."/>
            <person name="Calhoun S."/>
            <person name="Haridas S."/>
            <person name="Kuo A."/>
            <person name="Mondo S."/>
            <person name="Pangilinan J."/>
            <person name="Riley R."/>
            <person name="LaButti K."/>
            <person name="Andreopoulos B."/>
            <person name="Lipzen A."/>
            <person name="Chen C."/>
            <person name="Yan M."/>
            <person name="Daum C."/>
            <person name="Ng V."/>
            <person name="Clum A."/>
            <person name="Steindorff A."/>
            <person name="Ohm R.A."/>
            <person name="Martin F."/>
            <person name="Silar P."/>
            <person name="Natvig D.O."/>
            <person name="Lalanne C."/>
            <person name="Gautier V."/>
            <person name="Ament-Velasquez S.L."/>
            <person name="Kruys A."/>
            <person name="Hutchinson M.I."/>
            <person name="Powell A.J."/>
            <person name="Barry K."/>
            <person name="Miller A.N."/>
            <person name="Grigoriev I.V."/>
            <person name="Debuchy R."/>
            <person name="Gladieux P."/>
            <person name="Hiltunen Thoren M."/>
            <person name="Johannesson H."/>
        </authorList>
    </citation>
    <scope>NUCLEOTIDE SEQUENCE</scope>
    <source>
        <strain evidence="3">CBS 141.50</strain>
    </source>
</reference>
<gene>
    <name evidence="3" type="ORF">C8A04DRAFT_31635</name>
</gene>
<organism evidence="3 4">
    <name type="scientific">Dichotomopilus funicola</name>
    <dbReference type="NCBI Taxonomy" id="1934379"/>
    <lineage>
        <taxon>Eukaryota</taxon>
        <taxon>Fungi</taxon>
        <taxon>Dikarya</taxon>
        <taxon>Ascomycota</taxon>
        <taxon>Pezizomycotina</taxon>
        <taxon>Sordariomycetes</taxon>
        <taxon>Sordariomycetidae</taxon>
        <taxon>Sordariales</taxon>
        <taxon>Chaetomiaceae</taxon>
        <taxon>Dichotomopilus</taxon>
    </lineage>
</organism>
<accession>A0AAN6UXD1</accession>
<feature type="region of interest" description="Disordered" evidence="1">
    <location>
        <begin position="388"/>
        <end position="457"/>
    </location>
</feature>
<dbReference type="RefSeq" id="XP_062634234.1">
    <property type="nucleotide sequence ID" value="XM_062781818.1"/>
</dbReference>